<evidence type="ECO:0008006" key="3">
    <source>
        <dbReference type="Google" id="ProtNLM"/>
    </source>
</evidence>
<protein>
    <recommendedName>
        <fullName evidence="3">WYL domain-containing protein</fullName>
    </recommendedName>
</protein>
<evidence type="ECO:0000313" key="1">
    <source>
        <dbReference type="EMBL" id="TGK92230.1"/>
    </source>
</evidence>
<dbReference type="RefSeq" id="WP_135749894.1">
    <property type="nucleotide sequence ID" value="NZ_RQFL01000022.1"/>
</dbReference>
<comment type="caution">
    <text evidence="1">The sequence shown here is derived from an EMBL/GenBank/DDBJ whole genome shotgun (WGS) entry which is preliminary data.</text>
</comment>
<dbReference type="Proteomes" id="UP000297918">
    <property type="component" value="Unassembled WGS sequence"/>
</dbReference>
<sequence>MKKLIESEVFYIPWLIDLAYLEENLIERKKYKLNFQVDIPNSNFHDSIPYPQLITNLVITVSFIEKGLKYLLLSISETEDLNSIKKKKHNLSTIYESLIANRPDFKFNFKPKSRKLFHNLLKLNYTNLRYLENSESISYNESVLKDIVLSIKNEILTFRLNNIYQNKEVNHELSRKITKNIKIHFPIRKYPPQKVNIFDFNNIVDGKNYIRVNPNIKGQFVHLEDNRLKEDEMNFIVQSYYLENEHYILKEKISIRSIIKLYKLFQKINYSFPEWSRPTLSINN</sequence>
<reference evidence="2" key="1">
    <citation type="journal article" date="2019" name="PLoS Negl. Trop. Dis.">
        <title>Revisiting the worldwide diversity of Leptospira species in the environment.</title>
        <authorList>
            <person name="Vincent A.T."/>
            <person name="Schiettekatte O."/>
            <person name="Bourhy P."/>
            <person name="Veyrier F.J."/>
            <person name="Picardeau M."/>
        </authorList>
    </citation>
    <scope>NUCLEOTIDE SEQUENCE [LARGE SCALE GENOMIC DNA]</scope>
    <source>
        <strain evidence="2">201800281</strain>
    </source>
</reference>
<dbReference type="EMBL" id="RQFL01000022">
    <property type="protein sequence ID" value="TGK92230.1"/>
    <property type="molecule type" value="Genomic_DNA"/>
</dbReference>
<organism evidence="1 2">
    <name type="scientific">Leptospira bourretii</name>
    <dbReference type="NCBI Taxonomy" id="2484962"/>
    <lineage>
        <taxon>Bacteria</taxon>
        <taxon>Pseudomonadati</taxon>
        <taxon>Spirochaetota</taxon>
        <taxon>Spirochaetia</taxon>
        <taxon>Leptospirales</taxon>
        <taxon>Leptospiraceae</taxon>
        <taxon>Leptospira</taxon>
    </lineage>
</organism>
<name>A0ABY2LFJ2_9LEPT</name>
<evidence type="ECO:0000313" key="2">
    <source>
        <dbReference type="Proteomes" id="UP000297918"/>
    </source>
</evidence>
<keyword evidence="2" id="KW-1185">Reference proteome</keyword>
<proteinExistence type="predicted"/>
<gene>
    <name evidence="1" type="ORF">EHQ26_09645</name>
</gene>
<accession>A0ABY2LFJ2</accession>